<name>A0A803JZ41_XENTR</name>
<dbReference type="PANTHER" id="PTHR14002">
    <property type="entry name" value="ENDOGLIN/TGF-BETA RECEPTOR TYPE III"/>
    <property type="match status" value="1"/>
</dbReference>
<evidence type="ECO:0000256" key="3">
    <source>
        <dbReference type="SAM" id="Phobius"/>
    </source>
</evidence>
<dbReference type="OrthoDB" id="9274484at2759"/>
<dbReference type="Proteomes" id="UP000008143">
    <property type="component" value="Chromosome 7"/>
</dbReference>
<evidence type="ECO:0000313" key="7">
    <source>
        <dbReference type="Proteomes" id="UP000008143"/>
    </source>
</evidence>
<dbReference type="Pfam" id="PF00100">
    <property type="entry name" value="Zona_pellucida"/>
    <property type="match status" value="1"/>
</dbReference>
<dbReference type="PANTHER" id="PTHR14002:SF62">
    <property type="entry name" value="ZONA PELLUCIDA-LIKE DOMAIN-CONTAINING PROTEIN 1"/>
    <property type="match status" value="1"/>
</dbReference>
<dbReference type="RefSeq" id="XP_031762287.1">
    <property type="nucleotide sequence ID" value="XM_031906427.1"/>
</dbReference>
<evidence type="ECO:0000256" key="1">
    <source>
        <dbReference type="ARBA" id="ARBA00022729"/>
    </source>
</evidence>
<keyword evidence="2" id="KW-1015">Disulfide bond</keyword>
<accession>A0A803JZ41</accession>
<dbReference type="GeneID" id="116412322"/>
<gene>
    <name evidence="6 8 9" type="primary">LOC116412322</name>
</gene>
<reference evidence="8" key="3">
    <citation type="submission" date="2025-04" db="UniProtKB">
        <authorList>
            <consortium name="RefSeq"/>
        </authorList>
    </citation>
    <scope>IDENTIFICATION</scope>
    <source>
        <strain evidence="8">Nigerian</strain>
        <tissue evidence="8">Liver and blood</tissue>
    </source>
</reference>
<dbReference type="InterPro" id="IPR055356">
    <property type="entry name" value="ZP-N"/>
</dbReference>
<dbReference type="Pfam" id="PF23344">
    <property type="entry name" value="ZP-N"/>
    <property type="match status" value="1"/>
</dbReference>
<proteinExistence type="predicted"/>
<sequence>MHLALLLLLVISAQRCIGQNCSAAYNRLPDNSDISTVCGTQEIQLSIKACPIWYAQFDPAILALSGKQNISTCLGTLDTSGETPLLRFTLPINDTSGNVCGNTFTIIEQPGSGEFSSYSLVQTVIISGFVDSTLNMDSGVVSFATNVHYNFSCYYPLLYLLNNTQLLTSFGAVAVNSNNGSFISTLSMKLFQDQGLSTPMLLNGTVYNLNQKIYVQVFLNNPSTSFNVMLDQCFATPSPLPTDVTVLPSERYNFFTGCNVSSRTNVTANGIGKAAIFNFDTFRFMQHSGQKSSSIYVHCVTKLCKPEKCQVYLSICSGARRKRDAPLSDSTTDPVTVSSGPIQIEDRREDTLVEAIPEVNQLSDTSNGLIIGIIIAVVIVACLACCIRILCKVYRLKAFQHK</sequence>
<dbReference type="GeneTree" id="ENSGT00940000166045"/>
<keyword evidence="3" id="KW-0472">Membrane</keyword>
<reference evidence="6" key="2">
    <citation type="submission" date="2021-03" db="UniProtKB">
        <authorList>
            <consortium name="Ensembl"/>
        </authorList>
    </citation>
    <scope>IDENTIFICATION</scope>
</reference>
<dbReference type="PROSITE" id="PS51034">
    <property type="entry name" value="ZP_2"/>
    <property type="match status" value="1"/>
</dbReference>
<dbReference type="OMA" id="CYYPLLY"/>
<dbReference type="InterPro" id="IPR001507">
    <property type="entry name" value="ZP_dom"/>
</dbReference>
<organism evidence="6">
    <name type="scientific">Xenopus tropicalis</name>
    <name type="common">Western clawed frog</name>
    <name type="synonym">Silurana tropicalis</name>
    <dbReference type="NCBI Taxonomy" id="8364"/>
    <lineage>
        <taxon>Eukaryota</taxon>
        <taxon>Metazoa</taxon>
        <taxon>Chordata</taxon>
        <taxon>Craniata</taxon>
        <taxon>Vertebrata</taxon>
        <taxon>Euteleostomi</taxon>
        <taxon>Amphibia</taxon>
        <taxon>Batrachia</taxon>
        <taxon>Anura</taxon>
        <taxon>Pipoidea</taxon>
        <taxon>Pipidae</taxon>
        <taxon>Xenopodinae</taxon>
        <taxon>Xenopus</taxon>
        <taxon>Silurana</taxon>
    </lineage>
</organism>
<evidence type="ECO:0000313" key="8">
    <source>
        <dbReference type="RefSeq" id="XP_031762287.1"/>
    </source>
</evidence>
<feature type="transmembrane region" description="Helical" evidence="3">
    <location>
        <begin position="369"/>
        <end position="391"/>
    </location>
</feature>
<keyword evidence="3" id="KW-1133">Transmembrane helix</keyword>
<evidence type="ECO:0000256" key="4">
    <source>
        <dbReference type="SAM" id="SignalP"/>
    </source>
</evidence>
<dbReference type="InterPro" id="IPR042235">
    <property type="entry name" value="ZP-C_dom"/>
</dbReference>
<dbReference type="AlphaFoldDB" id="A0A803JZ41"/>
<feature type="signal peptide" evidence="4">
    <location>
        <begin position="1"/>
        <end position="18"/>
    </location>
</feature>
<keyword evidence="1 4" id="KW-0732">Signal</keyword>
<keyword evidence="7" id="KW-1185">Reference proteome</keyword>
<keyword evidence="3" id="KW-0812">Transmembrane</keyword>
<dbReference type="GO" id="GO:0009986">
    <property type="term" value="C:cell surface"/>
    <property type="evidence" value="ECO:0000318"/>
    <property type="project" value="GO_Central"/>
</dbReference>
<dbReference type="GO" id="GO:0005615">
    <property type="term" value="C:extracellular space"/>
    <property type="evidence" value="ECO:0000318"/>
    <property type="project" value="GO_Central"/>
</dbReference>
<evidence type="ECO:0000313" key="9">
    <source>
        <dbReference type="Xenbase" id="XB-GENE-29098495"/>
    </source>
</evidence>
<feature type="chain" id="PRO_5044663001" evidence="4">
    <location>
        <begin position="19"/>
        <end position="402"/>
    </location>
</feature>
<dbReference type="KEGG" id="xtr:116412322"/>
<dbReference type="Gene3D" id="2.60.40.4100">
    <property type="entry name" value="Zona pellucida, ZP-C domain"/>
    <property type="match status" value="1"/>
</dbReference>
<dbReference type="Xenbase" id="XB-GENE-29098495">
    <property type="gene designation" value="LOC116412322"/>
</dbReference>
<evidence type="ECO:0000259" key="5">
    <source>
        <dbReference type="PROSITE" id="PS51034"/>
    </source>
</evidence>
<dbReference type="Ensembl" id="ENSXETT00000113098">
    <property type="protein sequence ID" value="ENSXETP00000113293"/>
    <property type="gene ID" value="ENSXETG00000047555"/>
</dbReference>
<dbReference type="SMART" id="SM00241">
    <property type="entry name" value="ZP"/>
    <property type="match status" value="1"/>
</dbReference>
<feature type="domain" description="ZP" evidence="5">
    <location>
        <begin position="37"/>
        <end position="323"/>
    </location>
</feature>
<evidence type="ECO:0000256" key="2">
    <source>
        <dbReference type="ARBA" id="ARBA00023157"/>
    </source>
</evidence>
<evidence type="ECO:0000313" key="6">
    <source>
        <dbReference type="Ensembl" id="ENSXETP00000113293"/>
    </source>
</evidence>
<protein>
    <submittedName>
        <fullName evidence="6 8">Zona pellucida-like domain-containing protein 1</fullName>
    </submittedName>
</protein>
<dbReference type="AGR" id="Xenbase:XB-GENE-29098495"/>
<reference evidence="6" key="1">
    <citation type="journal article" date="2010" name="Science">
        <title>The genome of the Western clawed frog Xenopus tropicalis.</title>
        <authorList>
            <person name="Hellsten U."/>
            <person name="Harland R.M."/>
            <person name="Gilchrist M.J."/>
            <person name="Hendrix D."/>
            <person name="Jurka J."/>
            <person name="Kapitonov V."/>
            <person name="Ovcharenko I."/>
            <person name="Putnam N.H."/>
            <person name="Shu S."/>
            <person name="Taher L."/>
            <person name="Blitz I.L."/>
            <person name="Blumberg B."/>
            <person name="Dichmann D.S."/>
            <person name="Dubchak I."/>
            <person name="Amaya E."/>
            <person name="Detter J.C."/>
            <person name="Fletcher R."/>
            <person name="Gerhard D.S."/>
            <person name="Goodstein D."/>
            <person name="Graves T."/>
            <person name="Grigoriev I.V."/>
            <person name="Grimwood J."/>
            <person name="Kawashima T."/>
            <person name="Lindquist E."/>
            <person name="Lucas S.M."/>
            <person name="Mead P.E."/>
            <person name="Mitros T."/>
            <person name="Ogino H."/>
            <person name="Ohta Y."/>
            <person name="Poliakov A.V."/>
            <person name="Pollet N."/>
            <person name="Robert J."/>
            <person name="Salamov A."/>
            <person name="Sater A.K."/>
            <person name="Schmutz J."/>
            <person name="Terry A."/>
            <person name="Vize P.D."/>
            <person name="Warren W.C."/>
            <person name="Wells D."/>
            <person name="Wills A."/>
            <person name="Wilson R.K."/>
            <person name="Zimmerman L.B."/>
            <person name="Zorn A.M."/>
            <person name="Grainger R."/>
            <person name="Grammer T."/>
            <person name="Khokha M.K."/>
            <person name="Richardson P.M."/>
            <person name="Rokhsar D.S."/>
        </authorList>
    </citation>
    <scope>NUCLEOTIDE SEQUENCE [LARGE SCALE GENOMIC DNA]</scope>
    <source>
        <strain evidence="6">Nigerian</strain>
    </source>
</reference>
<dbReference type="InterPro" id="IPR055355">
    <property type="entry name" value="ZP-C"/>
</dbReference>